<organism evidence="2">
    <name type="scientific">Sesamum radiatum</name>
    <name type="common">Black benniseed</name>
    <dbReference type="NCBI Taxonomy" id="300843"/>
    <lineage>
        <taxon>Eukaryota</taxon>
        <taxon>Viridiplantae</taxon>
        <taxon>Streptophyta</taxon>
        <taxon>Embryophyta</taxon>
        <taxon>Tracheophyta</taxon>
        <taxon>Spermatophyta</taxon>
        <taxon>Magnoliopsida</taxon>
        <taxon>eudicotyledons</taxon>
        <taxon>Gunneridae</taxon>
        <taxon>Pentapetalae</taxon>
        <taxon>asterids</taxon>
        <taxon>lamiids</taxon>
        <taxon>Lamiales</taxon>
        <taxon>Pedaliaceae</taxon>
        <taxon>Sesamum</taxon>
    </lineage>
</organism>
<sequence>MKLFLCGSVGWKLMEIDSLGSENRRQSALMAEARNVTTRCLRTRLPRGKTSTDQRSKPPPGTEIPNRPAGQRPDTAPSPEANNLSDTAVGRTGRFIPVRPAAISNSGMPAGFDGMLSPIFSFHFHEFSNASGYGGVSGYGYGYPSSLQDLEGGLSTESSQSAGSNDESLRRILLFILVLVFFGLLTM</sequence>
<reference evidence="2" key="1">
    <citation type="submission" date="2020-06" db="EMBL/GenBank/DDBJ databases">
        <authorList>
            <person name="Li T."/>
            <person name="Hu X."/>
            <person name="Zhang T."/>
            <person name="Song X."/>
            <person name="Zhang H."/>
            <person name="Dai N."/>
            <person name="Sheng W."/>
            <person name="Hou X."/>
            <person name="Wei L."/>
        </authorList>
    </citation>
    <scope>NUCLEOTIDE SEQUENCE</scope>
    <source>
        <strain evidence="2">G02</strain>
        <tissue evidence="2">Leaf</tissue>
    </source>
</reference>
<evidence type="ECO:0000256" key="1">
    <source>
        <dbReference type="SAM" id="MobiDB-lite"/>
    </source>
</evidence>
<feature type="region of interest" description="Disordered" evidence="1">
    <location>
        <begin position="40"/>
        <end position="89"/>
    </location>
</feature>
<gene>
    <name evidence="2" type="ORF">Sradi_0991000</name>
</gene>
<name>A0AAW2V7V3_SESRA</name>
<dbReference type="AlphaFoldDB" id="A0AAW2V7V3"/>
<dbReference type="EMBL" id="JACGWJ010000004">
    <property type="protein sequence ID" value="KAL0424562.1"/>
    <property type="molecule type" value="Genomic_DNA"/>
</dbReference>
<reference evidence="2" key="2">
    <citation type="journal article" date="2024" name="Plant">
        <title>Genomic evolution and insights into agronomic trait innovations of Sesamum species.</title>
        <authorList>
            <person name="Miao H."/>
            <person name="Wang L."/>
            <person name="Qu L."/>
            <person name="Liu H."/>
            <person name="Sun Y."/>
            <person name="Le M."/>
            <person name="Wang Q."/>
            <person name="Wei S."/>
            <person name="Zheng Y."/>
            <person name="Lin W."/>
            <person name="Duan Y."/>
            <person name="Cao H."/>
            <person name="Xiong S."/>
            <person name="Wang X."/>
            <person name="Wei L."/>
            <person name="Li C."/>
            <person name="Ma Q."/>
            <person name="Ju M."/>
            <person name="Zhao R."/>
            <person name="Li G."/>
            <person name="Mu C."/>
            <person name="Tian Q."/>
            <person name="Mei H."/>
            <person name="Zhang T."/>
            <person name="Gao T."/>
            <person name="Zhang H."/>
        </authorList>
    </citation>
    <scope>NUCLEOTIDE SEQUENCE</scope>
    <source>
        <strain evidence="2">G02</strain>
    </source>
</reference>
<comment type="caution">
    <text evidence="2">The sequence shown here is derived from an EMBL/GenBank/DDBJ whole genome shotgun (WGS) entry which is preliminary data.</text>
</comment>
<accession>A0AAW2V7V3</accession>
<evidence type="ECO:0000313" key="2">
    <source>
        <dbReference type="EMBL" id="KAL0424562.1"/>
    </source>
</evidence>
<protein>
    <submittedName>
        <fullName evidence="2">Uncharacterized protein</fullName>
    </submittedName>
</protein>
<proteinExistence type="predicted"/>